<organism evidence="3 4">
    <name type="scientific">Albimonas pacifica</name>
    <dbReference type="NCBI Taxonomy" id="1114924"/>
    <lineage>
        <taxon>Bacteria</taxon>
        <taxon>Pseudomonadati</taxon>
        <taxon>Pseudomonadota</taxon>
        <taxon>Alphaproteobacteria</taxon>
        <taxon>Rhodobacterales</taxon>
        <taxon>Paracoccaceae</taxon>
        <taxon>Albimonas</taxon>
    </lineage>
</organism>
<dbReference type="InterPro" id="IPR020845">
    <property type="entry name" value="AMP-binding_CS"/>
</dbReference>
<dbReference type="PANTHER" id="PTHR24096">
    <property type="entry name" value="LONG-CHAIN-FATTY-ACID--COA LIGASE"/>
    <property type="match status" value="1"/>
</dbReference>
<accession>A0A1I3KMW2</accession>
<evidence type="ECO:0000313" key="4">
    <source>
        <dbReference type="Proteomes" id="UP000199377"/>
    </source>
</evidence>
<dbReference type="Pfam" id="PF00501">
    <property type="entry name" value="AMP-binding"/>
    <property type="match status" value="1"/>
</dbReference>
<dbReference type="Gene3D" id="3.30.300.30">
    <property type="match status" value="1"/>
</dbReference>
<feature type="domain" description="AMP-dependent synthetase/ligase" evidence="1">
    <location>
        <begin position="6"/>
        <end position="358"/>
    </location>
</feature>
<name>A0A1I3KMW2_9RHOB</name>
<dbReference type="InterPro" id="IPR045851">
    <property type="entry name" value="AMP-bd_C_sf"/>
</dbReference>
<protein>
    <submittedName>
        <fullName evidence="3">Fatty-acyl-CoA synthase</fullName>
    </submittedName>
</protein>
<dbReference type="EMBL" id="FOQH01000009">
    <property type="protein sequence ID" value="SFI73819.1"/>
    <property type="molecule type" value="Genomic_DNA"/>
</dbReference>
<gene>
    <name evidence="3" type="ORF">SAMN05216258_10922</name>
</gene>
<evidence type="ECO:0000259" key="2">
    <source>
        <dbReference type="Pfam" id="PF13193"/>
    </source>
</evidence>
<reference evidence="3 4" key="1">
    <citation type="submission" date="2016-10" db="EMBL/GenBank/DDBJ databases">
        <authorList>
            <person name="de Groot N.N."/>
        </authorList>
    </citation>
    <scope>NUCLEOTIDE SEQUENCE [LARGE SCALE GENOMIC DNA]</scope>
    <source>
        <strain evidence="3 4">CGMCC 1.11030</strain>
    </source>
</reference>
<dbReference type="InterPro" id="IPR025110">
    <property type="entry name" value="AMP-bd_C"/>
</dbReference>
<evidence type="ECO:0000313" key="3">
    <source>
        <dbReference type="EMBL" id="SFI73819.1"/>
    </source>
</evidence>
<dbReference type="Gene3D" id="3.40.50.12780">
    <property type="entry name" value="N-terminal domain of ligase-like"/>
    <property type="match status" value="1"/>
</dbReference>
<dbReference type="OrthoDB" id="9803968at2"/>
<dbReference type="InterPro" id="IPR000873">
    <property type="entry name" value="AMP-dep_synth/lig_dom"/>
</dbReference>
<dbReference type="AlphaFoldDB" id="A0A1I3KMW2"/>
<dbReference type="RefSeq" id="WP_092862324.1">
    <property type="nucleotide sequence ID" value="NZ_FOQH01000009.1"/>
</dbReference>
<dbReference type="SUPFAM" id="SSF56801">
    <property type="entry name" value="Acetyl-CoA synthetase-like"/>
    <property type="match status" value="1"/>
</dbReference>
<dbReference type="PROSITE" id="PS00455">
    <property type="entry name" value="AMP_BINDING"/>
    <property type="match status" value="1"/>
</dbReference>
<dbReference type="PANTHER" id="PTHR24096:SF323">
    <property type="entry name" value="BLR3536 PROTEIN"/>
    <property type="match status" value="1"/>
</dbReference>
<dbReference type="InterPro" id="IPR042099">
    <property type="entry name" value="ANL_N_sf"/>
</dbReference>
<evidence type="ECO:0000259" key="1">
    <source>
        <dbReference type="Pfam" id="PF00501"/>
    </source>
</evidence>
<dbReference type="Proteomes" id="UP000199377">
    <property type="component" value="Unassembled WGS sequence"/>
</dbReference>
<keyword evidence="4" id="KW-1185">Reference proteome</keyword>
<dbReference type="Pfam" id="PF13193">
    <property type="entry name" value="AMP-binding_C"/>
    <property type="match status" value="1"/>
</dbReference>
<sequence length="515" mass="55801">MKHPSHHAKTTPDKLAYVMAGSGKGLTYAELDAVSNRGAQALRSLGVQKGEGVAILMENRLEFMEILWACHRAGIIYTAVSRYLTPEEAGYIIQDCGAKVFVTSEKYAERGDEFAAQVKPGTKLMMVGGTAPGYDSWEALVAAQPSEPVADPCAGTDMLYSSGTTGRPKGISKAWVEEPIDYINPFLEMLVGGKCGANADSVYLSPAPLYHAAPLRFCLIMANFGGTCVIMERFDPEAYLAAVERYRVTHSQLVPTMFVRMLKLPEEVRAKYDVSSIRTAVHAAAPCPREIKQKMIDWWGPVLVEYYAGTEGNGATFCDSHEWLAHPGTVGKPIVGAIYIAGPDGEELPQGETGGVYFNTGIDFVYFGDPEKTAKSFLKPGVGTLGDVGFLDGDGYLYLTDRASYTIISGGVNIYPQETEDLLITHDKIADAAVFGVPDEEMGEAVKAVVQLMNPAEASDALEAELIAWVKGRLSHVKAPKSIDFRAELPRTATGKLMKRLLKDEYWADARAGAA</sequence>
<dbReference type="STRING" id="1114924.SAMN05216258_10922"/>
<proteinExistence type="predicted"/>
<dbReference type="GO" id="GO:0016405">
    <property type="term" value="F:CoA-ligase activity"/>
    <property type="evidence" value="ECO:0007669"/>
    <property type="project" value="TreeGrafter"/>
</dbReference>
<feature type="domain" description="AMP-binding enzyme C-terminal" evidence="2">
    <location>
        <begin position="418"/>
        <end position="496"/>
    </location>
</feature>